<reference evidence="1" key="2">
    <citation type="journal article" date="2024" name="Plant">
        <title>Genomic evolution and insights into agronomic trait innovations of Sesamum species.</title>
        <authorList>
            <person name="Miao H."/>
            <person name="Wang L."/>
            <person name="Qu L."/>
            <person name="Liu H."/>
            <person name="Sun Y."/>
            <person name="Le M."/>
            <person name="Wang Q."/>
            <person name="Wei S."/>
            <person name="Zheng Y."/>
            <person name="Lin W."/>
            <person name="Duan Y."/>
            <person name="Cao H."/>
            <person name="Xiong S."/>
            <person name="Wang X."/>
            <person name="Wei L."/>
            <person name="Li C."/>
            <person name="Ma Q."/>
            <person name="Ju M."/>
            <person name="Zhao R."/>
            <person name="Li G."/>
            <person name="Mu C."/>
            <person name="Tian Q."/>
            <person name="Mei H."/>
            <person name="Zhang T."/>
            <person name="Gao T."/>
            <person name="Zhang H."/>
        </authorList>
    </citation>
    <scope>NUCLEOTIDE SEQUENCE</scope>
    <source>
        <strain evidence="1">G02</strain>
    </source>
</reference>
<comment type="caution">
    <text evidence="1">The sequence shown here is derived from an EMBL/GenBank/DDBJ whole genome shotgun (WGS) entry which is preliminary data.</text>
</comment>
<dbReference type="PANTHER" id="PTHR11439:SF463">
    <property type="entry name" value="REVERSE TRANSCRIPTASE TY1_COPIA-TYPE DOMAIN-CONTAINING PROTEIN"/>
    <property type="match status" value="1"/>
</dbReference>
<feature type="non-terminal residue" evidence="1">
    <location>
        <position position="1"/>
    </location>
</feature>
<proteinExistence type="predicted"/>
<organism evidence="1">
    <name type="scientific">Sesamum radiatum</name>
    <name type="common">Black benniseed</name>
    <dbReference type="NCBI Taxonomy" id="300843"/>
    <lineage>
        <taxon>Eukaryota</taxon>
        <taxon>Viridiplantae</taxon>
        <taxon>Streptophyta</taxon>
        <taxon>Embryophyta</taxon>
        <taxon>Tracheophyta</taxon>
        <taxon>Spermatophyta</taxon>
        <taxon>Magnoliopsida</taxon>
        <taxon>eudicotyledons</taxon>
        <taxon>Gunneridae</taxon>
        <taxon>Pentapetalae</taxon>
        <taxon>asterids</taxon>
        <taxon>lamiids</taxon>
        <taxon>Lamiales</taxon>
        <taxon>Pedaliaceae</taxon>
        <taxon>Sesamum</taxon>
    </lineage>
</organism>
<evidence type="ECO:0000313" key="1">
    <source>
        <dbReference type="EMBL" id="KAL0437445.1"/>
    </source>
</evidence>
<gene>
    <name evidence="1" type="ORF">Sradi_0452400</name>
</gene>
<dbReference type="EMBL" id="JACGWJ010000002">
    <property type="protein sequence ID" value="KAL0437445.1"/>
    <property type="molecule type" value="Genomic_DNA"/>
</dbReference>
<sequence>YAGSKDDRKSTYGYCTYVGWNLVTWCSKKHTTVARSSVEAEYRAMAHTAS</sequence>
<dbReference type="AlphaFoldDB" id="A0AAW2WBE6"/>
<protein>
    <submittedName>
        <fullName evidence="1">Mitochondrial protein</fullName>
    </submittedName>
</protein>
<reference evidence="1" key="1">
    <citation type="submission" date="2020-06" db="EMBL/GenBank/DDBJ databases">
        <authorList>
            <person name="Li T."/>
            <person name="Hu X."/>
            <person name="Zhang T."/>
            <person name="Song X."/>
            <person name="Zhang H."/>
            <person name="Dai N."/>
            <person name="Sheng W."/>
            <person name="Hou X."/>
            <person name="Wei L."/>
        </authorList>
    </citation>
    <scope>NUCLEOTIDE SEQUENCE</scope>
    <source>
        <strain evidence="1">G02</strain>
        <tissue evidence="1">Leaf</tissue>
    </source>
</reference>
<dbReference type="PANTHER" id="PTHR11439">
    <property type="entry name" value="GAG-POL-RELATED RETROTRANSPOSON"/>
    <property type="match status" value="1"/>
</dbReference>
<name>A0AAW2WBE6_SESRA</name>
<dbReference type="CDD" id="cd09272">
    <property type="entry name" value="RNase_HI_RT_Ty1"/>
    <property type="match status" value="1"/>
</dbReference>
<accession>A0AAW2WBE6</accession>